<dbReference type="Pfam" id="PF08313">
    <property type="entry name" value="SCA7"/>
    <property type="match status" value="1"/>
</dbReference>
<dbReference type="GO" id="GO:1904802">
    <property type="term" value="P:RITS complex assembly"/>
    <property type="evidence" value="ECO:0007669"/>
    <property type="project" value="TreeGrafter"/>
</dbReference>
<dbReference type="OrthoDB" id="21678at2759"/>
<evidence type="ECO:0000256" key="1">
    <source>
        <dbReference type="SAM" id="MobiDB-lite"/>
    </source>
</evidence>
<feature type="region of interest" description="Disordered" evidence="1">
    <location>
        <begin position="1"/>
        <end position="47"/>
    </location>
</feature>
<feature type="region of interest" description="Disordered" evidence="1">
    <location>
        <begin position="193"/>
        <end position="222"/>
    </location>
</feature>
<keyword evidence="4" id="KW-1185">Reference proteome</keyword>
<organism evidence="3 4">
    <name type="scientific">Phanerochaete sordida</name>
    <dbReference type="NCBI Taxonomy" id="48140"/>
    <lineage>
        <taxon>Eukaryota</taxon>
        <taxon>Fungi</taxon>
        <taxon>Dikarya</taxon>
        <taxon>Basidiomycota</taxon>
        <taxon>Agaricomycotina</taxon>
        <taxon>Agaricomycetes</taxon>
        <taxon>Polyporales</taxon>
        <taxon>Phanerochaetaceae</taxon>
        <taxon>Phanerochaete</taxon>
    </lineage>
</organism>
<dbReference type="PANTHER" id="PTHR47805:SF1">
    <property type="entry name" value="SAGA-ASSOCIATED FACTOR 73"/>
    <property type="match status" value="1"/>
</dbReference>
<dbReference type="EMBL" id="BPQB01000019">
    <property type="protein sequence ID" value="GJE90971.1"/>
    <property type="molecule type" value="Genomic_DNA"/>
</dbReference>
<name>A0A9P3LCY4_9APHY</name>
<feature type="region of interest" description="Disordered" evidence="1">
    <location>
        <begin position="236"/>
        <end position="256"/>
    </location>
</feature>
<accession>A0A9P3LCY4</accession>
<evidence type="ECO:0000259" key="2">
    <source>
        <dbReference type="PROSITE" id="PS51505"/>
    </source>
</evidence>
<dbReference type="Gene3D" id="6.10.140.1270">
    <property type="match status" value="1"/>
</dbReference>
<proteinExistence type="predicted"/>
<dbReference type="PROSITE" id="PS51505">
    <property type="entry name" value="SCA7"/>
    <property type="match status" value="1"/>
</dbReference>
<dbReference type="AlphaFoldDB" id="A0A9P3LCY4"/>
<reference evidence="3 4" key="1">
    <citation type="submission" date="2021-08" db="EMBL/GenBank/DDBJ databases">
        <title>Draft Genome Sequence of Phanerochaete sordida strain YK-624.</title>
        <authorList>
            <person name="Mori T."/>
            <person name="Dohra H."/>
            <person name="Suzuki T."/>
            <person name="Kawagishi H."/>
            <person name="Hirai H."/>
        </authorList>
    </citation>
    <scope>NUCLEOTIDE SEQUENCE [LARGE SCALE GENOMIC DNA]</scope>
    <source>
        <strain evidence="3 4">YK-624</strain>
    </source>
</reference>
<evidence type="ECO:0000313" key="4">
    <source>
        <dbReference type="Proteomes" id="UP000703269"/>
    </source>
</evidence>
<dbReference type="GO" id="GO:0006357">
    <property type="term" value="P:regulation of transcription by RNA polymerase II"/>
    <property type="evidence" value="ECO:0007669"/>
    <property type="project" value="TreeGrafter"/>
</dbReference>
<feature type="domain" description="SCA7" evidence="2">
    <location>
        <begin position="136"/>
        <end position="202"/>
    </location>
</feature>
<feature type="compositionally biased region" description="Basic residues" evidence="1">
    <location>
        <begin position="126"/>
        <end position="139"/>
    </location>
</feature>
<dbReference type="PANTHER" id="PTHR47805">
    <property type="entry name" value="SAGA-ASSOCIATED FACTOR 73"/>
    <property type="match status" value="1"/>
</dbReference>
<feature type="compositionally biased region" description="Basic and acidic residues" evidence="1">
    <location>
        <begin position="111"/>
        <end position="125"/>
    </location>
</feature>
<dbReference type="GO" id="GO:0031048">
    <property type="term" value="P:regulatory ncRNA-mediated heterochromatin formation"/>
    <property type="evidence" value="ECO:0007669"/>
    <property type="project" value="TreeGrafter"/>
</dbReference>
<evidence type="ECO:0000313" key="3">
    <source>
        <dbReference type="EMBL" id="GJE90971.1"/>
    </source>
</evidence>
<comment type="caution">
    <text evidence="3">The sequence shown here is derived from an EMBL/GenBank/DDBJ whole genome shotgun (WGS) entry which is preliminary data.</text>
</comment>
<protein>
    <submittedName>
        <fullName evidence="3">SCA7 domain-containing protein</fullName>
    </submittedName>
</protein>
<dbReference type="InterPro" id="IPR013243">
    <property type="entry name" value="SCA7_dom"/>
</dbReference>
<gene>
    <name evidence="3" type="ORF">PsYK624_071180</name>
</gene>
<feature type="compositionally biased region" description="Pro residues" evidence="1">
    <location>
        <begin position="25"/>
        <end position="40"/>
    </location>
</feature>
<dbReference type="Proteomes" id="UP000703269">
    <property type="component" value="Unassembled WGS sequence"/>
</dbReference>
<feature type="region of interest" description="Disordered" evidence="1">
    <location>
        <begin position="90"/>
        <end position="147"/>
    </location>
</feature>
<dbReference type="InterPro" id="IPR037804">
    <property type="entry name" value="SGF73"/>
</dbReference>
<dbReference type="GO" id="GO:0000124">
    <property type="term" value="C:SAGA complex"/>
    <property type="evidence" value="ECO:0007669"/>
    <property type="project" value="InterPro"/>
</dbReference>
<sequence>MTLKLRASSSPEPASPFDWDKVPDSPQPPPDSDPATPSSPPTQWLSARDMKVFGASPLKSTVGIVKCKDCEKPVLRSAMAEHAEACLKARNAAKKGGKGKVEPTVNGKKRKVDDDEPPHPDEPPKQKKKPLPKVTKGRAKGPVDLDRQCGVINDKGLQCSRSLTCKSHSMGAKRAVLGRSRKYDDLLLDWNREHNPNFVEPVKRESKQERKERKEKEKVEKKRLAMEAAAAAGVDVSKKTGGTGGTSNKKSKKAAAATTMTSSAAAITASTKPDDPADLEDVDSETEMDALVNSVRHAAEKGMLGQPLAAPYDASSWFVVRRERVRTCRDLLALALMPSARAAAPGVPVATRL</sequence>